<dbReference type="InterPro" id="IPR013583">
    <property type="entry name" value="MCTP_C"/>
</dbReference>
<keyword evidence="2" id="KW-0812">Transmembrane</keyword>
<evidence type="ECO:0000313" key="4">
    <source>
        <dbReference type="EMBL" id="KAH0907782.1"/>
    </source>
</evidence>
<evidence type="ECO:0000256" key="2">
    <source>
        <dbReference type="SAM" id="Phobius"/>
    </source>
</evidence>
<dbReference type="Proteomes" id="UP000824890">
    <property type="component" value="Unassembled WGS sequence"/>
</dbReference>
<organism evidence="4 5">
    <name type="scientific">Brassica napus</name>
    <name type="common">Rape</name>
    <dbReference type="NCBI Taxonomy" id="3708"/>
    <lineage>
        <taxon>Eukaryota</taxon>
        <taxon>Viridiplantae</taxon>
        <taxon>Streptophyta</taxon>
        <taxon>Embryophyta</taxon>
        <taxon>Tracheophyta</taxon>
        <taxon>Spermatophyta</taxon>
        <taxon>Magnoliopsida</taxon>
        <taxon>eudicotyledons</taxon>
        <taxon>Gunneridae</taxon>
        <taxon>Pentapetalae</taxon>
        <taxon>rosids</taxon>
        <taxon>malvids</taxon>
        <taxon>Brassicales</taxon>
        <taxon>Brassicaceae</taxon>
        <taxon>Brassiceae</taxon>
        <taxon>Brassica</taxon>
    </lineage>
</organism>
<accession>A0ABQ8BSJ8</accession>
<keyword evidence="1" id="KW-0677">Repeat</keyword>
<keyword evidence="2" id="KW-0472">Membrane</keyword>
<proteinExistence type="predicted"/>
<evidence type="ECO:0000256" key="1">
    <source>
        <dbReference type="ARBA" id="ARBA00022737"/>
    </source>
</evidence>
<reference evidence="4 5" key="1">
    <citation type="submission" date="2021-05" db="EMBL/GenBank/DDBJ databases">
        <title>Genome Assembly of Synthetic Allotetraploid Brassica napus Reveals Homoeologous Exchanges between Subgenomes.</title>
        <authorList>
            <person name="Davis J.T."/>
        </authorList>
    </citation>
    <scope>NUCLEOTIDE SEQUENCE [LARGE SCALE GENOMIC DNA]</scope>
    <source>
        <strain evidence="5">cv. Da-Ae</strain>
        <tissue evidence="4">Seedling</tissue>
    </source>
</reference>
<gene>
    <name evidence="4" type="ORF">HID58_039609</name>
</gene>
<dbReference type="PANTHER" id="PTHR31425">
    <property type="entry name" value="PHOSPHORIBOSYLANTHRANILATE TRANSFERASE ISOFORM 1"/>
    <property type="match status" value="1"/>
</dbReference>
<evidence type="ECO:0000259" key="3">
    <source>
        <dbReference type="Pfam" id="PF08372"/>
    </source>
</evidence>
<protein>
    <recommendedName>
        <fullName evidence="3">Multiple C2 domain-containing protein</fullName>
    </recommendedName>
</protein>
<dbReference type="InterPro" id="IPR047259">
    <property type="entry name" value="QUIRKY-like"/>
</dbReference>
<feature type="transmembrane region" description="Helical" evidence="2">
    <location>
        <begin position="66"/>
        <end position="84"/>
    </location>
</feature>
<feature type="transmembrane region" description="Helical" evidence="2">
    <location>
        <begin position="169"/>
        <end position="192"/>
    </location>
</feature>
<evidence type="ECO:0000313" key="5">
    <source>
        <dbReference type="Proteomes" id="UP000824890"/>
    </source>
</evidence>
<sequence length="220" mass="25666">MKADIIYTHSYPLLVLQAKGLKKMGAVQLVVRFNCLFLAHMIYLYGHPLLPKMHYLHPFTIPSHEHCRGAMSIIYIFLIGLWNFRFRPRHPTHMDTKISWADEAASPDELDEEFDTFPTSKGQDVVKMRYEYDRLRSVGSRFQMVVRDSATQEERFQALLSWRDPRATCLFVSLSCCCDGLIVALSAGMFWMRHPKCRSKMPSASSNFFRKLPSKRYMML</sequence>
<name>A0ABQ8BSJ8_BRANA</name>
<feature type="domain" description="Multiple C2" evidence="3">
    <location>
        <begin position="73"/>
        <end position="220"/>
    </location>
</feature>
<dbReference type="Pfam" id="PF08372">
    <property type="entry name" value="PRT_C"/>
    <property type="match status" value="1"/>
</dbReference>
<dbReference type="EMBL" id="JAGKQM010000010">
    <property type="protein sequence ID" value="KAH0907782.1"/>
    <property type="molecule type" value="Genomic_DNA"/>
</dbReference>
<feature type="transmembrane region" description="Helical" evidence="2">
    <location>
        <begin position="29"/>
        <end position="46"/>
    </location>
</feature>
<dbReference type="PANTHER" id="PTHR31425:SF37">
    <property type="entry name" value="FT-INTERACTING PROTEIN 1"/>
    <property type="match status" value="1"/>
</dbReference>
<keyword evidence="2" id="KW-1133">Transmembrane helix</keyword>
<comment type="caution">
    <text evidence="4">The sequence shown here is derived from an EMBL/GenBank/DDBJ whole genome shotgun (WGS) entry which is preliminary data.</text>
</comment>
<keyword evidence="5" id="KW-1185">Reference proteome</keyword>